<feature type="domain" description="Alcohol dehydrogenase-like N-terminal" evidence="5">
    <location>
        <begin position="25"/>
        <end position="135"/>
    </location>
</feature>
<dbReference type="InterPro" id="IPR011032">
    <property type="entry name" value="GroES-like_sf"/>
</dbReference>
<reference evidence="6 7" key="1">
    <citation type="submission" date="2018-06" db="EMBL/GenBank/DDBJ databases">
        <title>Genomic Encyclopedia of Type Strains, Phase I: the one thousand microbial genomes (KMG-I) project.</title>
        <authorList>
            <person name="Kyrpides N."/>
        </authorList>
    </citation>
    <scope>NUCLEOTIDE SEQUENCE [LARGE SCALE GENOMIC DNA]</scope>
    <source>
        <strain evidence="6 7">DSM 19573</strain>
    </source>
</reference>
<evidence type="ECO:0000256" key="1">
    <source>
        <dbReference type="ARBA" id="ARBA00022723"/>
    </source>
</evidence>
<sequence>MRALKYKDTWNLSIEEVNDLHAEAPYDVIVAVSYCGICGTDVGIASGAYPAAVSGVTLGHEATGIVVEIGEKVKNVNVGDRVVINPTPYCGKCRMCQTLRINHCQNKFGTESGVSYDGTYADLYKTTQDFVYVLPEKVSLKAGTLTEPLSCILTGLRKIQPATMTAYSYVFGAGPMGLLYIWALSLKGIVPVLIESSPSRLEFAKTCLPHGVRVYSNLEEAKSDFFKDVKAPMDLVVDTTSGLLEELYPELACGSIYMSIGLKQKKVSIDTMQLADKSLTIMGSIDSMHGSFIEAFHLIVKGVIPAEKLVSHIYPLNEFKQAFAAIGCDLSQKKMTKTSEPNCKVLIEMRAGQ</sequence>
<evidence type="ECO:0000256" key="3">
    <source>
        <dbReference type="ARBA" id="ARBA00023002"/>
    </source>
</evidence>
<dbReference type="AlphaFoldDB" id="A0A318XL29"/>
<feature type="transmembrane region" description="Helical" evidence="4">
    <location>
        <begin position="166"/>
        <end position="184"/>
    </location>
</feature>
<accession>A0A318XL29</accession>
<keyword evidence="4" id="KW-0812">Transmembrane</keyword>
<keyword evidence="4" id="KW-1133">Transmembrane helix</keyword>
<dbReference type="Gene3D" id="3.40.50.720">
    <property type="entry name" value="NAD(P)-binding Rossmann-like Domain"/>
    <property type="match status" value="1"/>
</dbReference>
<evidence type="ECO:0000256" key="2">
    <source>
        <dbReference type="ARBA" id="ARBA00022833"/>
    </source>
</evidence>
<dbReference type="PANTHER" id="PTHR43401">
    <property type="entry name" value="L-THREONINE 3-DEHYDROGENASE"/>
    <property type="match status" value="1"/>
</dbReference>
<comment type="caution">
    <text evidence="6">The sequence shown here is derived from an EMBL/GenBank/DDBJ whole genome shotgun (WGS) entry which is preliminary data.</text>
</comment>
<dbReference type="Gene3D" id="3.90.180.10">
    <property type="entry name" value="Medium-chain alcohol dehydrogenases, catalytic domain"/>
    <property type="match status" value="1"/>
</dbReference>
<evidence type="ECO:0000313" key="6">
    <source>
        <dbReference type="EMBL" id="PYG87954.1"/>
    </source>
</evidence>
<protein>
    <submittedName>
        <fullName evidence="6">Threonine dehydrogenase-like Zn-dependent dehydrogenase</fullName>
    </submittedName>
</protein>
<dbReference type="SUPFAM" id="SSF51735">
    <property type="entry name" value="NAD(P)-binding Rossmann-fold domains"/>
    <property type="match status" value="1"/>
</dbReference>
<gene>
    <name evidence="6" type="ORF">LY28_01664</name>
</gene>
<proteinExistence type="predicted"/>
<organism evidence="6 7">
    <name type="scientific">Ruminiclostridium sufflavum DSM 19573</name>
    <dbReference type="NCBI Taxonomy" id="1121337"/>
    <lineage>
        <taxon>Bacteria</taxon>
        <taxon>Bacillati</taxon>
        <taxon>Bacillota</taxon>
        <taxon>Clostridia</taxon>
        <taxon>Eubacteriales</taxon>
        <taxon>Oscillospiraceae</taxon>
        <taxon>Ruminiclostridium</taxon>
    </lineage>
</organism>
<evidence type="ECO:0000259" key="5">
    <source>
        <dbReference type="Pfam" id="PF08240"/>
    </source>
</evidence>
<dbReference type="PANTHER" id="PTHR43401:SF2">
    <property type="entry name" value="L-THREONINE 3-DEHYDROGENASE"/>
    <property type="match status" value="1"/>
</dbReference>
<keyword evidence="1" id="KW-0479">Metal-binding</keyword>
<dbReference type="OrthoDB" id="9769198at2"/>
<dbReference type="SUPFAM" id="SSF50129">
    <property type="entry name" value="GroES-like"/>
    <property type="match status" value="1"/>
</dbReference>
<keyword evidence="7" id="KW-1185">Reference proteome</keyword>
<dbReference type="InterPro" id="IPR050129">
    <property type="entry name" value="Zn_alcohol_dh"/>
</dbReference>
<evidence type="ECO:0000313" key="7">
    <source>
        <dbReference type="Proteomes" id="UP000248132"/>
    </source>
</evidence>
<dbReference type="PROSITE" id="PS00059">
    <property type="entry name" value="ADH_ZINC"/>
    <property type="match status" value="1"/>
</dbReference>
<name>A0A318XL29_9FIRM</name>
<dbReference type="InterPro" id="IPR002328">
    <property type="entry name" value="ADH_Zn_CS"/>
</dbReference>
<dbReference type="EMBL" id="QKMR01000008">
    <property type="protein sequence ID" value="PYG87954.1"/>
    <property type="molecule type" value="Genomic_DNA"/>
</dbReference>
<dbReference type="Pfam" id="PF08240">
    <property type="entry name" value="ADH_N"/>
    <property type="match status" value="1"/>
</dbReference>
<dbReference type="GO" id="GO:0016491">
    <property type="term" value="F:oxidoreductase activity"/>
    <property type="evidence" value="ECO:0007669"/>
    <property type="project" value="UniProtKB-KW"/>
</dbReference>
<dbReference type="InterPro" id="IPR013154">
    <property type="entry name" value="ADH-like_N"/>
</dbReference>
<dbReference type="Proteomes" id="UP000248132">
    <property type="component" value="Unassembled WGS sequence"/>
</dbReference>
<dbReference type="RefSeq" id="WP_110461706.1">
    <property type="nucleotide sequence ID" value="NZ_QKMR01000008.1"/>
</dbReference>
<keyword evidence="3" id="KW-0560">Oxidoreductase</keyword>
<dbReference type="GO" id="GO:0008270">
    <property type="term" value="F:zinc ion binding"/>
    <property type="evidence" value="ECO:0007669"/>
    <property type="project" value="InterPro"/>
</dbReference>
<keyword evidence="2" id="KW-0862">Zinc</keyword>
<dbReference type="InterPro" id="IPR036291">
    <property type="entry name" value="NAD(P)-bd_dom_sf"/>
</dbReference>
<keyword evidence="4" id="KW-0472">Membrane</keyword>
<evidence type="ECO:0000256" key="4">
    <source>
        <dbReference type="SAM" id="Phobius"/>
    </source>
</evidence>